<evidence type="ECO:0000313" key="2">
    <source>
        <dbReference type="Proteomes" id="UP000233440"/>
    </source>
</evidence>
<dbReference type="Pfam" id="PF09466">
    <property type="entry name" value="Yqai"/>
    <property type="match status" value="1"/>
</dbReference>
<dbReference type="EMBL" id="PIQO01000006">
    <property type="protein sequence ID" value="PKR85053.1"/>
    <property type="molecule type" value="Genomic_DNA"/>
</dbReference>
<sequence>MREHPIIENIMLTGDPNLAAQPEFNGFDTFHDEILSGDLIVLDEGEVILKDHLQSYLQGEHEFRFYTATATGSKDFYGNEIEKGDRLAYDSKKENIINMEWEDDFEAYLKLEYGFQFTIAE</sequence>
<comment type="caution">
    <text evidence="1">The sequence shown here is derived from an EMBL/GenBank/DDBJ whole genome shotgun (WGS) entry which is preliminary data.</text>
</comment>
<dbReference type="InterPro" id="IPR018474">
    <property type="entry name" value="Uncharacterised_Yqai"/>
</dbReference>
<keyword evidence="2" id="KW-1185">Reference proteome</keyword>
<proteinExistence type="predicted"/>
<dbReference type="InterPro" id="IPR023118">
    <property type="entry name" value="YqaI_dom_sf"/>
</dbReference>
<name>A0A2N3LKI2_9BACI</name>
<reference evidence="1 2" key="1">
    <citation type="submission" date="2017-11" db="EMBL/GenBank/DDBJ databases">
        <title>Bacillus camelliae sp. nov., isolated from pu'er tea.</title>
        <authorList>
            <person name="Niu L."/>
        </authorList>
    </citation>
    <scope>NUCLEOTIDE SEQUENCE [LARGE SCALE GENOMIC DNA]</scope>
    <source>
        <strain evidence="1 2">7578-1</strain>
    </source>
</reference>
<gene>
    <name evidence="1" type="ORF">CWO92_09805</name>
</gene>
<dbReference type="RefSeq" id="WP_101354035.1">
    <property type="nucleotide sequence ID" value="NZ_PIQO01000006.1"/>
</dbReference>
<dbReference type="SUPFAM" id="SSF160713">
    <property type="entry name" value="YqaI-like"/>
    <property type="match status" value="1"/>
</dbReference>
<dbReference type="AlphaFoldDB" id="A0A2N3LKI2"/>
<evidence type="ECO:0000313" key="1">
    <source>
        <dbReference type="EMBL" id="PKR85053.1"/>
    </source>
</evidence>
<organism evidence="1 2">
    <name type="scientific">Heyndrickxia camelliae</name>
    <dbReference type="NCBI Taxonomy" id="1707093"/>
    <lineage>
        <taxon>Bacteria</taxon>
        <taxon>Bacillati</taxon>
        <taxon>Bacillota</taxon>
        <taxon>Bacilli</taxon>
        <taxon>Bacillales</taxon>
        <taxon>Bacillaceae</taxon>
        <taxon>Heyndrickxia</taxon>
    </lineage>
</organism>
<dbReference type="Proteomes" id="UP000233440">
    <property type="component" value="Unassembled WGS sequence"/>
</dbReference>
<accession>A0A2N3LKI2</accession>
<dbReference type="Gene3D" id="3.30.40.30">
    <property type="entry name" value="YqaI domain"/>
    <property type="match status" value="2"/>
</dbReference>
<protein>
    <submittedName>
        <fullName evidence="1">Uncharacterized protein</fullName>
    </submittedName>
</protein>